<comment type="cofactor">
    <cofactor evidence="13 16">
        <name>Zn(2+)</name>
        <dbReference type="ChEBI" id="CHEBI:29105"/>
    </cofactor>
    <text evidence="13 16">Binds 1 zinc ion.</text>
</comment>
<dbReference type="FunFam" id="3.40.140.10:FF:000025">
    <property type="entry name" value="Riboflavin biosynthesis protein RibD"/>
    <property type="match status" value="1"/>
</dbReference>
<accession>A0A3N1NR74</accession>
<feature type="binding site" evidence="15">
    <location>
        <position position="188"/>
    </location>
    <ligand>
        <name>substrate</name>
    </ligand>
</feature>
<reference evidence="18 19" key="1">
    <citation type="submission" date="2018-11" db="EMBL/GenBank/DDBJ databases">
        <title>Genomic Encyclopedia of Type Strains, Phase IV (KMG-IV): sequencing the most valuable type-strain genomes for metagenomic binning, comparative biology and taxonomic classification.</title>
        <authorList>
            <person name="Goeker M."/>
        </authorList>
    </citation>
    <scope>NUCLEOTIDE SEQUENCE [LARGE SCALE GENOMIC DNA]</scope>
    <source>
        <strain evidence="18 19">DSM 16974</strain>
    </source>
</reference>
<dbReference type="SUPFAM" id="SSF53927">
    <property type="entry name" value="Cytidine deaminase-like"/>
    <property type="match status" value="1"/>
</dbReference>
<dbReference type="PIRSF" id="PIRSF006769">
    <property type="entry name" value="RibD"/>
    <property type="match status" value="1"/>
</dbReference>
<dbReference type="GO" id="GO:0008270">
    <property type="term" value="F:zinc ion binding"/>
    <property type="evidence" value="ECO:0007669"/>
    <property type="project" value="InterPro"/>
</dbReference>
<feature type="binding site" evidence="15">
    <location>
        <position position="301"/>
    </location>
    <ligand>
        <name>substrate</name>
    </ligand>
</feature>
<dbReference type="OrthoDB" id="9800865at2"/>
<feature type="binding site" evidence="16">
    <location>
        <position position="79"/>
    </location>
    <ligand>
        <name>Zn(2+)</name>
        <dbReference type="ChEBI" id="CHEBI:29105"/>
        <note>catalytic</note>
    </ligand>
</feature>
<protein>
    <recommendedName>
        <fullName evidence="13">Riboflavin biosynthesis protein RibD</fullName>
    </recommendedName>
    <domain>
        <recommendedName>
            <fullName evidence="13">Diaminohydroxyphosphoribosylaminopyrimidine deaminase</fullName>
            <shortName evidence="13">DRAP deaminase</shortName>
            <ecNumber evidence="13">3.5.4.26</ecNumber>
        </recommendedName>
        <alternativeName>
            <fullName evidence="13">Riboflavin-specific deaminase</fullName>
        </alternativeName>
    </domain>
    <domain>
        <recommendedName>
            <fullName evidence="13">5-amino-6-(5-phosphoribosylamino)uracil reductase</fullName>
            <ecNumber evidence="13">1.1.1.193</ecNumber>
        </recommendedName>
        <alternativeName>
            <fullName evidence="13">HTP reductase</fullName>
        </alternativeName>
    </domain>
</protein>
<dbReference type="InterPro" id="IPR004794">
    <property type="entry name" value="Eubact_RibD"/>
</dbReference>
<evidence type="ECO:0000256" key="11">
    <source>
        <dbReference type="ARBA" id="ARBA00023002"/>
    </source>
</evidence>
<evidence type="ECO:0000256" key="5">
    <source>
        <dbReference type="ARBA" id="ARBA00007417"/>
    </source>
</evidence>
<keyword evidence="10 13" id="KW-0521">NADP</keyword>
<evidence type="ECO:0000256" key="14">
    <source>
        <dbReference type="PIRSR" id="PIRSR006769-1"/>
    </source>
</evidence>
<dbReference type="Pfam" id="PF01872">
    <property type="entry name" value="RibD_C"/>
    <property type="match status" value="1"/>
</dbReference>
<dbReference type="UniPathway" id="UPA00275">
    <property type="reaction ID" value="UER00401"/>
</dbReference>
<evidence type="ECO:0000256" key="7">
    <source>
        <dbReference type="ARBA" id="ARBA00022723"/>
    </source>
</evidence>
<evidence type="ECO:0000313" key="18">
    <source>
        <dbReference type="EMBL" id="ROQ18389.1"/>
    </source>
</evidence>
<dbReference type="GO" id="GO:0009231">
    <property type="term" value="P:riboflavin biosynthetic process"/>
    <property type="evidence" value="ECO:0007669"/>
    <property type="project" value="UniProtKB-UniPathway"/>
</dbReference>
<evidence type="ECO:0000256" key="4">
    <source>
        <dbReference type="ARBA" id="ARBA00005259"/>
    </source>
</evidence>
<dbReference type="InterPro" id="IPR016192">
    <property type="entry name" value="APOBEC/CMP_deaminase_Zn-bd"/>
</dbReference>
<dbReference type="InterPro" id="IPR002734">
    <property type="entry name" value="RibDG_C"/>
</dbReference>
<dbReference type="InterPro" id="IPR011549">
    <property type="entry name" value="RibD_C"/>
</dbReference>
<evidence type="ECO:0000259" key="17">
    <source>
        <dbReference type="PROSITE" id="PS51747"/>
    </source>
</evidence>
<evidence type="ECO:0000256" key="15">
    <source>
        <dbReference type="PIRSR" id="PIRSR006769-2"/>
    </source>
</evidence>
<keyword evidence="19" id="KW-1185">Reference proteome</keyword>
<dbReference type="NCBIfam" id="TIGR00227">
    <property type="entry name" value="ribD_Cterm"/>
    <property type="match status" value="1"/>
</dbReference>
<dbReference type="GO" id="GO:0008835">
    <property type="term" value="F:diaminohydroxyphosphoribosylaminopyrimidine deaminase activity"/>
    <property type="evidence" value="ECO:0007669"/>
    <property type="project" value="UniProtKB-EC"/>
</dbReference>
<keyword evidence="7 13" id="KW-0479">Metal-binding</keyword>
<name>A0A3N1NR74_9GAMM</name>
<evidence type="ECO:0000256" key="12">
    <source>
        <dbReference type="ARBA" id="ARBA00023268"/>
    </source>
</evidence>
<evidence type="ECO:0000256" key="10">
    <source>
        <dbReference type="ARBA" id="ARBA00022857"/>
    </source>
</evidence>
<evidence type="ECO:0000256" key="6">
    <source>
        <dbReference type="ARBA" id="ARBA00022619"/>
    </source>
</evidence>
<comment type="pathway">
    <text evidence="2 13">Cofactor biosynthesis; riboflavin biosynthesis; 5-amino-6-(D-ribitylamino)uracil from GTP: step 2/4.</text>
</comment>
<comment type="function">
    <text evidence="1 13">Converts 2,5-diamino-6-(ribosylamino)-4(3h)-pyrimidinone 5'-phosphate into 5-amino-6-(ribosylamino)-2,4(1h,3h)-pyrimidinedione 5'-phosphate.</text>
</comment>
<keyword evidence="9 13" id="KW-0862">Zinc</keyword>
<feature type="binding site" evidence="16">
    <location>
        <position position="88"/>
    </location>
    <ligand>
        <name>Zn(2+)</name>
        <dbReference type="ChEBI" id="CHEBI:29105"/>
        <note>catalytic</note>
    </ligand>
</feature>
<dbReference type="InterPro" id="IPR024072">
    <property type="entry name" value="DHFR-like_dom_sf"/>
</dbReference>
<keyword evidence="11 13" id="KW-0560">Oxidoreductase</keyword>
<feature type="binding site" evidence="15">
    <location>
        <position position="235"/>
    </location>
    <ligand>
        <name>NADP(+)</name>
        <dbReference type="ChEBI" id="CHEBI:58349"/>
    </ligand>
</feature>
<dbReference type="AlphaFoldDB" id="A0A3N1NR74"/>
<dbReference type="Gene3D" id="3.40.430.10">
    <property type="entry name" value="Dihydrofolate Reductase, subunit A"/>
    <property type="match status" value="1"/>
</dbReference>
<dbReference type="PANTHER" id="PTHR38011:SF7">
    <property type="entry name" value="2,5-DIAMINO-6-RIBOSYLAMINO-4(3H)-PYRIMIDINONE 5'-PHOSPHATE REDUCTASE"/>
    <property type="match status" value="1"/>
</dbReference>
<keyword evidence="8 13" id="KW-0378">Hydrolase</keyword>
<dbReference type="EC" id="3.5.4.26" evidence="13"/>
<feature type="binding site" evidence="15">
    <location>
        <position position="174"/>
    </location>
    <ligand>
        <name>NADP(+)</name>
        <dbReference type="ChEBI" id="CHEBI:58349"/>
    </ligand>
</feature>
<feature type="binding site" evidence="15">
    <location>
        <position position="208"/>
    </location>
    <ligand>
        <name>substrate</name>
    </ligand>
</feature>
<evidence type="ECO:0000256" key="1">
    <source>
        <dbReference type="ARBA" id="ARBA00002151"/>
    </source>
</evidence>
<evidence type="ECO:0000256" key="8">
    <source>
        <dbReference type="ARBA" id="ARBA00022801"/>
    </source>
</evidence>
<organism evidence="18 19">
    <name type="scientific">Marinimicrobium koreense</name>
    <dbReference type="NCBI Taxonomy" id="306545"/>
    <lineage>
        <taxon>Bacteria</taxon>
        <taxon>Pseudomonadati</taxon>
        <taxon>Pseudomonadota</taxon>
        <taxon>Gammaproteobacteria</taxon>
        <taxon>Cellvibrionales</taxon>
        <taxon>Cellvibrionaceae</taxon>
        <taxon>Marinimicrobium</taxon>
    </lineage>
</organism>
<dbReference type="GO" id="GO:0008703">
    <property type="term" value="F:5-amino-6-(5-phosphoribosylamino)uracil reductase activity"/>
    <property type="evidence" value="ECO:0007669"/>
    <property type="project" value="UniProtKB-EC"/>
</dbReference>
<dbReference type="GO" id="GO:0050661">
    <property type="term" value="F:NADP binding"/>
    <property type="evidence" value="ECO:0007669"/>
    <property type="project" value="InterPro"/>
</dbReference>
<feature type="binding site" evidence="15">
    <location>
        <position position="211"/>
    </location>
    <ligand>
        <name>substrate</name>
    </ligand>
</feature>
<feature type="binding site" evidence="15">
    <location>
        <begin position="303"/>
        <end position="309"/>
    </location>
    <ligand>
        <name>NADP(+)</name>
        <dbReference type="ChEBI" id="CHEBI:58349"/>
    </ligand>
</feature>
<dbReference type="PROSITE" id="PS00903">
    <property type="entry name" value="CYT_DCMP_DEAMINASES_1"/>
    <property type="match status" value="1"/>
</dbReference>
<gene>
    <name evidence="18" type="ORF">EDC38_2614</name>
</gene>
<keyword evidence="6 13" id="KW-0686">Riboflavin biosynthesis</keyword>
<evidence type="ECO:0000256" key="9">
    <source>
        <dbReference type="ARBA" id="ARBA00022833"/>
    </source>
</evidence>
<feature type="binding site" evidence="16">
    <location>
        <position position="54"/>
    </location>
    <ligand>
        <name>Zn(2+)</name>
        <dbReference type="ChEBI" id="CHEBI:29105"/>
        <note>catalytic</note>
    </ligand>
</feature>
<dbReference type="SUPFAM" id="SSF53597">
    <property type="entry name" value="Dihydrofolate reductase-like"/>
    <property type="match status" value="1"/>
</dbReference>
<feature type="domain" description="CMP/dCMP-type deaminase" evidence="17">
    <location>
        <begin position="5"/>
        <end position="127"/>
    </location>
</feature>
<dbReference type="CDD" id="cd01284">
    <property type="entry name" value="Riboflavin_deaminase-reductase"/>
    <property type="match status" value="1"/>
</dbReference>
<dbReference type="InterPro" id="IPR016193">
    <property type="entry name" value="Cytidine_deaminase-like"/>
</dbReference>
<dbReference type="InterPro" id="IPR002125">
    <property type="entry name" value="CMP_dCMP_dom"/>
</dbReference>
<dbReference type="NCBIfam" id="TIGR00326">
    <property type="entry name" value="eubact_ribD"/>
    <property type="match status" value="1"/>
</dbReference>
<comment type="similarity">
    <text evidence="5 13">In the C-terminal section; belongs to the HTP reductase family.</text>
</comment>
<feature type="active site" description="Proton donor" evidence="14">
    <location>
        <position position="56"/>
    </location>
</feature>
<feature type="binding site" evidence="15">
    <location>
        <position position="200"/>
    </location>
    <ligand>
        <name>NADP(+)</name>
        <dbReference type="ChEBI" id="CHEBI:58349"/>
    </ligand>
</feature>
<dbReference type="EMBL" id="RJUK01000002">
    <property type="protein sequence ID" value="ROQ18389.1"/>
    <property type="molecule type" value="Genomic_DNA"/>
</dbReference>
<dbReference type="Proteomes" id="UP000273643">
    <property type="component" value="Unassembled WGS sequence"/>
</dbReference>
<evidence type="ECO:0000256" key="16">
    <source>
        <dbReference type="PIRSR" id="PIRSR006769-3"/>
    </source>
</evidence>
<evidence type="ECO:0000256" key="13">
    <source>
        <dbReference type="PIRNR" id="PIRNR006769"/>
    </source>
</evidence>
<feature type="binding site" evidence="15">
    <location>
        <position position="204"/>
    </location>
    <ligand>
        <name>NADP(+)</name>
        <dbReference type="ChEBI" id="CHEBI:58349"/>
    </ligand>
</feature>
<proteinExistence type="inferred from homology"/>
<comment type="catalytic activity">
    <reaction evidence="13">
        <text>5-amino-6-(5-phospho-D-ribitylamino)uracil + NADP(+) = 5-amino-6-(5-phospho-D-ribosylamino)uracil + NADPH + H(+)</text>
        <dbReference type="Rhea" id="RHEA:17845"/>
        <dbReference type="ChEBI" id="CHEBI:15378"/>
        <dbReference type="ChEBI" id="CHEBI:57783"/>
        <dbReference type="ChEBI" id="CHEBI:58349"/>
        <dbReference type="ChEBI" id="CHEBI:58421"/>
        <dbReference type="ChEBI" id="CHEBI:58453"/>
        <dbReference type="EC" id="1.1.1.193"/>
    </reaction>
</comment>
<comment type="caution">
    <text evidence="18">The sequence shown here is derived from an EMBL/GenBank/DDBJ whole genome shotgun (WGS) entry which is preliminary data.</text>
</comment>
<evidence type="ECO:0000256" key="2">
    <source>
        <dbReference type="ARBA" id="ARBA00004882"/>
    </source>
</evidence>
<dbReference type="Pfam" id="PF00383">
    <property type="entry name" value="dCMP_cyt_deam_1"/>
    <property type="match status" value="1"/>
</dbReference>
<dbReference type="PROSITE" id="PS51747">
    <property type="entry name" value="CYT_DCMP_DEAMINASES_2"/>
    <property type="match status" value="1"/>
</dbReference>
<comment type="similarity">
    <text evidence="4 13">In the N-terminal section; belongs to the cytidine and deoxycytidylate deaminase family.</text>
</comment>
<comment type="pathway">
    <text evidence="3 13">Cofactor biosynthesis; riboflavin biosynthesis; 5-amino-6-(D-ribitylamino)uracil from GTP: step 3/4.</text>
</comment>
<dbReference type="PANTHER" id="PTHR38011">
    <property type="entry name" value="DIHYDROFOLATE REDUCTASE FAMILY PROTEIN (AFU_ORTHOLOGUE AFUA_8G06820)"/>
    <property type="match status" value="1"/>
</dbReference>
<feature type="binding site" evidence="15">
    <location>
        <position position="172"/>
    </location>
    <ligand>
        <name>substrate</name>
    </ligand>
</feature>
<keyword evidence="12" id="KW-0511">Multifunctional enzyme</keyword>
<dbReference type="InterPro" id="IPR050765">
    <property type="entry name" value="Riboflavin_Biosynth_HTPR"/>
</dbReference>
<dbReference type="Gene3D" id="3.40.140.10">
    <property type="entry name" value="Cytidine Deaminase, domain 2"/>
    <property type="match status" value="1"/>
</dbReference>
<evidence type="ECO:0000313" key="19">
    <source>
        <dbReference type="Proteomes" id="UP000273643"/>
    </source>
</evidence>
<comment type="catalytic activity">
    <reaction evidence="13">
        <text>2,5-diamino-6-hydroxy-4-(5-phosphoribosylamino)-pyrimidine + H2O + H(+) = 5-amino-6-(5-phospho-D-ribosylamino)uracil + NH4(+)</text>
        <dbReference type="Rhea" id="RHEA:21868"/>
        <dbReference type="ChEBI" id="CHEBI:15377"/>
        <dbReference type="ChEBI" id="CHEBI:15378"/>
        <dbReference type="ChEBI" id="CHEBI:28938"/>
        <dbReference type="ChEBI" id="CHEBI:58453"/>
        <dbReference type="ChEBI" id="CHEBI:58614"/>
        <dbReference type="EC" id="3.5.4.26"/>
    </reaction>
</comment>
<evidence type="ECO:0000256" key="3">
    <source>
        <dbReference type="ARBA" id="ARBA00004910"/>
    </source>
</evidence>
<dbReference type="RefSeq" id="WP_123639028.1">
    <property type="nucleotide sequence ID" value="NZ_RJUK01000002.1"/>
</dbReference>
<feature type="binding site" evidence="15">
    <location>
        <position position="158"/>
    </location>
    <ligand>
        <name>NADP(+)</name>
        <dbReference type="ChEBI" id="CHEBI:58349"/>
    </ligand>
</feature>
<sequence length="371" mass="39937">MPLSDLDSQLMARALRLAERGLYTTTPNPRVGCVIALGGEPIAEGWHQRAGEAHAEVNALAKAGERARGATAYVTLEPCNHTGRTGPCSQALIDAGISRVVFGMEDPNPKVSGEGLERLRAAGVEVDGPLLEEDARALNPGFIKRMERGLPWVRCKLAMSLDGRTAMASGESKWVTGRRAREDVQRLRARSCAIISGIDTVLMDQAALTVRADELKLDNAAAIAERQPLRVVLDSRGRMTPDAPLLQHPGPVLLVHCGETANTGWPAQVETLALAGRDGRIDLTALLRELARREYNEVLVESGATLAGAFLGQGLLDEMIVYMAPKLLGSNARPLFQLPLDSMAAQLPLKIHDIRAVGHDWRITASPDPEG</sequence>
<dbReference type="EC" id="1.1.1.193" evidence="13"/>